<feature type="region of interest" description="Disordered" evidence="2">
    <location>
        <begin position="17"/>
        <end position="44"/>
    </location>
</feature>
<evidence type="ECO:0000256" key="1">
    <source>
        <dbReference type="ARBA" id="ARBA00010490"/>
    </source>
</evidence>
<dbReference type="InterPro" id="IPR036883">
    <property type="entry name" value="PDCD5-like_sf"/>
</dbReference>
<organism evidence="3 4">
    <name type="scientific">Bemisia tabaci</name>
    <name type="common">Sweetpotato whitefly</name>
    <name type="synonym">Aleurodes tabaci</name>
    <dbReference type="NCBI Taxonomy" id="7038"/>
    <lineage>
        <taxon>Eukaryota</taxon>
        <taxon>Metazoa</taxon>
        <taxon>Ecdysozoa</taxon>
        <taxon>Arthropoda</taxon>
        <taxon>Hexapoda</taxon>
        <taxon>Insecta</taxon>
        <taxon>Pterygota</taxon>
        <taxon>Neoptera</taxon>
        <taxon>Paraneoptera</taxon>
        <taxon>Hemiptera</taxon>
        <taxon>Sternorrhyncha</taxon>
        <taxon>Aleyrodoidea</taxon>
        <taxon>Aleyrodidae</taxon>
        <taxon>Aleyrodinae</taxon>
        <taxon>Bemisia</taxon>
    </lineage>
</organism>
<gene>
    <name evidence="3" type="ORF">BEMITA_LOCUS9432</name>
</gene>
<proteinExistence type="inferred from homology"/>
<dbReference type="PANTHER" id="PTHR10840:SF0">
    <property type="entry name" value="PROGRAMMED CELL DEATH PROTEIN 5"/>
    <property type="match status" value="1"/>
</dbReference>
<evidence type="ECO:0000313" key="3">
    <source>
        <dbReference type="EMBL" id="CAH0390733.1"/>
    </source>
</evidence>
<dbReference type="AlphaFoldDB" id="A0A9P0ABE3"/>
<dbReference type="Gene3D" id="1.10.8.140">
    <property type="entry name" value="PDCD5-like"/>
    <property type="match status" value="1"/>
</dbReference>
<dbReference type="GO" id="GO:0005829">
    <property type="term" value="C:cytosol"/>
    <property type="evidence" value="ECO:0007669"/>
    <property type="project" value="TreeGrafter"/>
</dbReference>
<dbReference type="GO" id="GO:0005634">
    <property type="term" value="C:nucleus"/>
    <property type="evidence" value="ECO:0007669"/>
    <property type="project" value="TreeGrafter"/>
</dbReference>
<dbReference type="SUPFAM" id="SSF46950">
    <property type="entry name" value="Double-stranded DNA-binding domain"/>
    <property type="match status" value="1"/>
</dbReference>
<accession>A0A9P0ABE3</accession>
<evidence type="ECO:0000256" key="2">
    <source>
        <dbReference type="SAM" id="MobiDB-lite"/>
    </source>
</evidence>
<comment type="similarity">
    <text evidence="1">Belongs to the PDCD5 family.</text>
</comment>
<evidence type="ECO:0008006" key="5">
    <source>
        <dbReference type="Google" id="ProtNLM"/>
    </source>
</evidence>
<dbReference type="Pfam" id="PF01984">
    <property type="entry name" value="dsDNA_bind"/>
    <property type="match status" value="1"/>
</dbReference>
<dbReference type="InterPro" id="IPR002836">
    <property type="entry name" value="PDCD5-like"/>
</dbReference>
<keyword evidence="4" id="KW-1185">Reference proteome</keyword>
<feature type="compositionally biased region" description="Gly residues" evidence="2">
    <location>
        <begin position="23"/>
        <end position="32"/>
    </location>
</feature>
<dbReference type="Proteomes" id="UP001152759">
    <property type="component" value="Chromosome 5"/>
</dbReference>
<reference evidence="3" key="1">
    <citation type="submission" date="2021-12" db="EMBL/GenBank/DDBJ databases">
        <authorList>
            <person name="King R."/>
        </authorList>
    </citation>
    <scope>NUCLEOTIDE SEQUENCE</scope>
</reference>
<dbReference type="EMBL" id="OU963866">
    <property type="protein sequence ID" value="CAH0390733.1"/>
    <property type="molecule type" value="Genomic_DNA"/>
</dbReference>
<dbReference type="GO" id="GO:0003677">
    <property type="term" value="F:DNA binding"/>
    <property type="evidence" value="ECO:0007669"/>
    <property type="project" value="InterPro"/>
</dbReference>
<dbReference type="KEGG" id="btab:109039153"/>
<name>A0A9P0ABE3_BEMTA</name>
<dbReference type="PANTHER" id="PTHR10840">
    <property type="entry name" value="PROGRAMMED CELL DEATH PROTEIN 5"/>
    <property type="match status" value="1"/>
</dbReference>
<protein>
    <recommendedName>
        <fullName evidence="5">Programmed cell death protein 5</fullName>
    </recommendedName>
</protein>
<dbReference type="PIRSF" id="PIRSF015730">
    <property type="entry name" value="TFAR19"/>
    <property type="match status" value="1"/>
</dbReference>
<sequence>MADPELEEIRARRMAQLQSQMKVGGGGSGGGQDQEAAEERKAQAEEMKNAILSRVLNQSARARLNTLMLGKPERGKMVENMILQMAQTGQIGQQLEESDLIRILEQISNNDRFSKATTVKFDRRRAALDDSDDDFS</sequence>
<evidence type="ECO:0000313" key="4">
    <source>
        <dbReference type="Proteomes" id="UP001152759"/>
    </source>
</evidence>